<dbReference type="Proteomes" id="UP000706151">
    <property type="component" value="Unassembled WGS sequence"/>
</dbReference>
<dbReference type="InterPro" id="IPR005583">
    <property type="entry name" value="YaaA"/>
</dbReference>
<sequence length="257" mass="28593">MIIVLSPAKSLDYQTPPTLAEYSRPDFLDQSQQLIDGLRELSPAQLASLMKISDPLAVLNVNRYAEWERPFTPANAKQAVLAFNGDVYDGLAAPTLSAADLHFAQAHLRILSGLYGLLRPLDLMQAYRLEMGTRLANPRGRDLYAFWGDRVTDALRCALHDAGAKVLVNLASQEYFKAVRPRKLSIPVIQPVFEDWSGGKFRVVSFYAKRARGLMARFAIVNRLTDAAGLQDFAVDGYAYAADASSDRVQVFRRRLA</sequence>
<protein>
    <recommendedName>
        <fullName evidence="1">UPF0246 protein IPK02_21975</fullName>
    </recommendedName>
</protein>
<proteinExistence type="inferred from homology"/>
<name>A0A935TEV4_9PROT</name>
<dbReference type="AlphaFoldDB" id="A0A935TEV4"/>
<comment type="similarity">
    <text evidence="1">Belongs to the UPF0246 family.</text>
</comment>
<dbReference type="PANTHER" id="PTHR30283">
    <property type="entry name" value="PEROXIDE STRESS RESPONSE PROTEIN YAAA"/>
    <property type="match status" value="1"/>
</dbReference>
<evidence type="ECO:0000313" key="3">
    <source>
        <dbReference type="Proteomes" id="UP000706151"/>
    </source>
</evidence>
<dbReference type="NCBIfam" id="NF002541">
    <property type="entry name" value="PRK02101.1-1"/>
    <property type="match status" value="1"/>
</dbReference>
<evidence type="ECO:0000256" key="1">
    <source>
        <dbReference type="HAMAP-Rule" id="MF_00652"/>
    </source>
</evidence>
<organism evidence="2 3">
    <name type="scientific">Candidatus Accumulibacter affinis</name>
    <dbReference type="NCBI Taxonomy" id="2954384"/>
    <lineage>
        <taxon>Bacteria</taxon>
        <taxon>Pseudomonadati</taxon>
        <taxon>Pseudomonadota</taxon>
        <taxon>Betaproteobacteria</taxon>
        <taxon>Candidatus Accumulibacter</taxon>
    </lineage>
</organism>
<dbReference type="PANTHER" id="PTHR30283:SF4">
    <property type="entry name" value="PEROXIDE STRESS RESISTANCE PROTEIN YAAA"/>
    <property type="match status" value="1"/>
</dbReference>
<gene>
    <name evidence="2" type="primary">yaaA</name>
    <name evidence="2" type="ORF">IPK02_21975</name>
</gene>
<dbReference type="NCBIfam" id="NF002542">
    <property type="entry name" value="PRK02101.1-3"/>
    <property type="match status" value="1"/>
</dbReference>
<dbReference type="GO" id="GO:0005829">
    <property type="term" value="C:cytosol"/>
    <property type="evidence" value="ECO:0007669"/>
    <property type="project" value="TreeGrafter"/>
</dbReference>
<comment type="caution">
    <text evidence="2">The sequence shown here is derived from an EMBL/GenBank/DDBJ whole genome shotgun (WGS) entry which is preliminary data.</text>
</comment>
<dbReference type="Pfam" id="PF03883">
    <property type="entry name" value="H2O2_YaaD"/>
    <property type="match status" value="1"/>
</dbReference>
<dbReference type="HAMAP" id="MF_00652">
    <property type="entry name" value="UPF0246"/>
    <property type="match status" value="1"/>
</dbReference>
<accession>A0A935TEV4</accession>
<dbReference type="EMBL" id="JADJOT010000012">
    <property type="protein sequence ID" value="MBK7956394.1"/>
    <property type="molecule type" value="Genomic_DNA"/>
</dbReference>
<dbReference type="GO" id="GO:0033194">
    <property type="term" value="P:response to hydroperoxide"/>
    <property type="evidence" value="ECO:0007669"/>
    <property type="project" value="TreeGrafter"/>
</dbReference>
<evidence type="ECO:0000313" key="2">
    <source>
        <dbReference type="EMBL" id="MBK7956394.1"/>
    </source>
</evidence>
<reference evidence="2 3" key="1">
    <citation type="submission" date="2020-10" db="EMBL/GenBank/DDBJ databases">
        <title>Connecting structure to function with the recovery of over 1000 high-quality activated sludge metagenome-assembled genomes encoding full-length rRNA genes using long-read sequencing.</title>
        <authorList>
            <person name="Singleton C.M."/>
            <person name="Petriglieri F."/>
            <person name="Kristensen J.M."/>
            <person name="Kirkegaard R.H."/>
            <person name="Michaelsen T.Y."/>
            <person name="Andersen M.H."/>
            <person name="Karst S.M."/>
            <person name="Dueholm M.S."/>
            <person name="Nielsen P.H."/>
            <person name="Albertsen M."/>
        </authorList>
    </citation>
    <scope>NUCLEOTIDE SEQUENCE [LARGE SCALE GENOMIC DNA]</scope>
    <source>
        <strain evidence="2">Fred_18-Q3-R57-64_BAT3C.720</strain>
    </source>
</reference>